<organism evidence="10 11">
    <name type="scientific">Pseudomonas alkylphenolica</name>
    <dbReference type="NCBI Taxonomy" id="237609"/>
    <lineage>
        <taxon>Bacteria</taxon>
        <taxon>Pseudomonadati</taxon>
        <taxon>Pseudomonadota</taxon>
        <taxon>Gammaproteobacteria</taxon>
        <taxon>Pseudomonadales</taxon>
        <taxon>Pseudomonadaceae</taxon>
        <taxon>Pseudomonas</taxon>
    </lineage>
</organism>
<dbReference type="HAMAP" id="MF_00812">
    <property type="entry name" value="Thiopur_methtran"/>
    <property type="match status" value="1"/>
</dbReference>
<keyword evidence="7 9" id="KW-0808">Transferase</keyword>
<dbReference type="OrthoDB" id="9778208at2"/>
<dbReference type="AlphaFoldDB" id="A0A077FA51"/>
<feature type="binding site" evidence="9">
    <location>
        <position position="10"/>
    </location>
    <ligand>
        <name>S-adenosyl-L-methionine</name>
        <dbReference type="ChEBI" id="CHEBI:59789"/>
    </ligand>
</feature>
<dbReference type="PANTHER" id="PTHR10259:SF11">
    <property type="entry name" value="THIOPURINE S-METHYLTRANSFERASE"/>
    <property type="match status" value="1"/>
</dbReference>
<comment type="subcellular location">
    <subcellularLocation>
        <location evidence="2 9">Cytoplasm</location>
    </subcellularLocation>
</comment>
<dbReference type="GO" id="GO:0005737">
    <property type="term" value="C:cytoplasm"/>
    <property type="evidence" value="ECO:0007669"/>
    <property type="project" value="UniProtKB-SubCell"/>
</dbReference>
<evidence type="ECO:0000256" key="9">
    <source>
        <dbReference type="HAMAP-Rule" id="MF_00812"/>
    </source>
</evidence>
<dbReference type="Pfam" id="PF05724">
    <property type="entry name" value="TPMT"/>
    <property type="match status" value="1"/>
</dbReference>
<dbReference type="SUPFAM" id="SSF53335">
    <property type="entry name" value="S-adenosyl-L-methionine-dependent methyltransferases"/>
    <property type="match status" value="1"/>
</dbReference>
<proteinExistence type="inferred from homology"/>
<evidence type="ECO:0000256" key="2">
    <source>
        <dbReference type="ARBA" id="ARBA00004496"/>
    </source>
</evidence>
<protein>
    <recommendedName>
        <fullName evidence="4 9">Thiopurine S-methyltransferase</fullName>
        <ecNumber evidence="4 9">2.1.1.67</ecNumber>
    </recommendedName>
    <alternativeName>
        <fullName evidence="9">Thiopurine methyltransferase</fullName>
    </alternativeName>
</protein>
<sequence>MQAEFWHSRWNSNQIGFHQSRVNTCLQQHWPALGVPAGTRVLVPLCGKSLDMLWLAGQGLQVLGVELSERAVEDFFTEHQLQPQVTQDGVFKVFRCEDVEIRCGDFFALTAEDVSGCSALYDRAAVIALPEEMRKRYVAHLQTILPVSAKGLLITLDYDQAQIDGPPFAVTDEEVHALFAAWHPRELAAHDVLEDSPKFQQAGASHLLERVYRLSR</sequence>
<dbReference type="NCBIfam" id="NF009732">
    <property type="entry name" value="PRK13255.1"/>
    <property type="match status" value="1"/>
</dbReference>
<dbReference type="InterPro" id="IPR025835">
    <property type="entry name" value="Thiopurine_S-MeTrfase"/>
</dbReference>
<dbReference type="HOGENOM" id="CLU_085515_1_0_6"/>
<dbReference type="Gene3D" id="3.40.50.150">
    <property type="entry name" value="Vaccinia Virus protein VP39"/>
    <property type="match status" value="1"/>
</dbReference>
<keyword evidence="6 9" id="KW-0489">Methyltransferase</keyword>
<dbReference type="RefSeq" id="WP_038608509.1">
    <property type="nucleotide sequence ID" value="NZ_CP009048.1"/>
</dbReference>
<keyword evidence="8 9" id="KW-0949">S-adenosyl-L-methionine</keyword>
<name>A0A077FA51_9PSED</name>
<dbReference type="InterPro" id="IPR008854">
    <property type="entry name" value="TPMT"/>
</dbReference>
<dbReference type="EMBL" id="CP009048">
    <property type="protein sequence ID" value="AIL60684.1"/>
    <property type="molecule type" value="Genomic_DNA"/>
</dbReference>
<comment type="catalytic activity">
    <reaction evidence="1 9">
        <text>S-adenosyl-L-methionine + a thiopurine = S-adenosyl-L-homocysteine + a thiopurine S-methylether.</text>
        <dbReference type="EC" id="2.1.1.67"/>
    </reaction>
</comment>
<evidence type="ECO:0000256" key="6">
    <source>
        <dbReference type="ARBA" id="ARBA00022603"/>
    </source>
</evidence>
<evidence type="ECO:0000313" key="11">
    <source>
        <dbReference type="Proteomes" id="UP000028931"/>
    </source>
</evidence>
<dbReference type="PIRSF" id="PIRSF023956">
    <property type="entry name" value="Thiopurine_S-methyltransferase"/>
    <property type="match status" value="1"/>
</dbReference>
<dbReference type="GO" id="GO:0032259">
    <property type="term" value="P:methylation"/>
    <property type="evidence" value="ECO:0007669"/>
    <property type="project" value="UniProtKB-KW"/>
</dbReference>
<feature type="binding site" evidence="9">
    <location>
        <position position="123"/>
    </location>
    <ligand>
        <name>S-adenosyl-L-methionine</name>
        <dbReference type="ChEBI" id="CHEBI:59789"/>
    </ligand>
</feature>
<keyword evidence="5 9" id="KW-0963">Cytoplasm</keyword>
<dbReference type="GO" id="GO:0008119">
    <property type="term" value="F:thiopurine S-methyltransferase activity"/>
    <property type="evidence" value="ECO:0007669"/>
    <property type="project" value="UniProtKB-UniRule"/>
</dbReference>
<dbReference type="InterPro" id="IPR022474">
    <property type="entry name" value="Thiopur_S-MeTfrase_Se/Te_detox"/>
</dbReference>
<dbReference type="EC" id="2.1.1.67" evidence="4 9"/>
<feature type="binding site" evidence="9">
    <location>
        <position position="45"/>
    </location>
    <ligand>
        <name>S-adenosyl-L-methionine</name>
        <dbReference type="ChEBI" id="CHEBI:59789"/>
    </ligand>
</feature>
<evidence type="ECO:0000256" key="7">
    <source>
        <dbReference type="ARBA" id="ARBA00022679"/>
    </source>
</evidence>
<accession>A0A077FA51</accession>
<dbReference type="FunFam" id="3.40.50.150:FF:000101">
    <property type="entry name" value="Thiopurine S-methyltransferase"/>
    <property type="match status" value="1"/>
</dbReference>
<comment type="similarity">
    <text evidence="3 9">Belongs to the class I-like SAM-binding methyltransferase superfamily. TPMT family.</text>
</comment>
<evidence type="ECO:0000256" key="3">
    <source>
        <dbReference type="ARBA" id="ARBA00008145"/>
    </source>
</evidence>
<dbReference type="eggNOG" id="COG0500">
    <property type="taxonomic scope" value="Bacteria"/>
</dbReference>
<evidence type="ECO:0000256" key="5">
    <source>
        <dbReference type="ARBA" id="ARBA00022490"/>
    </source>
</evidence>
<reference evidence="10 11" key="1">
    <citation type="submission" date="2014-07" db="EMBL/GenBank/DDBJ databases">
        <authorList>
            <person name="Lee K."/>
            <person name="Lim J.Y."/>
            <person name="Hwang I."/>
        </authorList>
    </citation>
    <scope>NUCLEOTIDE SEQUENCE [LARGE SCALE GENOMIC DNA]</scope>
    <source>
        <strain evidence="10 11">KL28</strain>
    </source>
</reference>
<evidence type="ECO:0000313" key="10">
    <source>
        <dbReference type="EMBL" id="AIL60684.1"/>
    </source>
</evidence>
<dbReference type="PANTHER" id="PTHR10259">
    <property type="entry name" value="THIOPURINE S-METHYLTRANSFERASE"/>
    <property type="match status" value="1"/>
</dbReference>
<gene>
    <name evidence="9" type="primary">tpm</name>
    <name evidence="10" type="ORF">PSAKL28_14580</name>
</gene>
<dbReference type="NCBIfam" id="TIGR03840">
    <property type="entry name" value="TMPT_Se_Te"/>
    <property type="match status" value="1"/>
</dbReference>
<dbReference type="InterPro" id="IPR029063">
    <property type="entry name" value="SAM-dependent_MTases_sf"/>
</dbReference>
<evidence type="ECO:0000256" key="8">
    <source>
        <dbReference type="ARBA" id="ARBA00022691"/>
    </source>
</evidence>
<feature type="binding site" evidence="9">
    <location>
        <position position="66"/>
    </location>
    <ligand>
        <name>S-adenosyl-L-methionine</name>
        <dbReference type="ChEBI" id="CHEBI:59789"/>
    </ligand>
</feature>
<dbReference type="GO" id="GO:0010038">
    <property type="term" value="P:response to metal ion"/>
    <property type="evidence" value="ECO:0007669"/>
    <property type="project" value="InterPro"/>
</dbReference>
<dbReference type="Proteomes" id="UP000028931">
    <property type="component" value="Chromosome"/>
</dbReference>
<evidence type="ECO:0000256" key="1">
    <source>
        <dbReference type="ARBA" id="ARBA00000903"/>
    </source>
</evidence>
<evidence type="ECO:0000256" key="4">
    <source>
        <dbReference type="ARBA" id="ARBA00011905"/>
    </source>
</evidence>
<dbReference type="PROSITE" id="PS51585">
    <property type="entry name" value="SAM_MT_TPMT"/>
    <property type="match status" value="1"/>
</dbReference>
<dbReference type="KEGG" id="palk:PSAKL28_14580"/>